<keyword evidence="6" id="KW-1133">Transmembrane helix</keyword>
<gene>
    <name evidence="11" type="ORF">COLO4_22905</name>
</gene>
<dbReference type="GO" id="GO:0016020">
    <property type="term" value="C:membrane"/>
    <property type="evidence" value="ECO:0007669"/>
    <property type="project" value="UniProtKB-SubCell"/>
</dbReference>
<evidence type="ECO:0000256" key="10">
    <source>
        <dbReference type="RuleBase" id="RU000461"/>
    </source>
</evidence>
<dbReference type="Gene3D" id="1.10.630.10">
    <property type="entry name" value="Cytochrome P450"/>
    <property type="match status" value="1"/>
</dbReference>
<dbReference type="PROSITE" id="PS00086">
    <property type="entry name" value="CYTOCHROME_P450"/>
    <property type="match status" value="1"/>
</dbReference>
<dbReference type="PRINTS" id="PR00385">
    <property type="entry name" value="P450"/>
</dbReference>
<dbReference type="CDD" id="cd11043">
    <property type="entry name" value="CYP90-like"/>
    <property type="match status" value="1"/>
</dbReference>
<dbReference type="GO" id="GO:0005506">
    <property type="term" value="F:iron ion binding"/>
    <property type="evidence" value="ECO:0007669"/>
    <property type="project" value="InterPro"/>
</dbReference>
<dbReference type="PANTHER" id="PTHR24286:SF88">
    <property type="entry name" value="BETA-AMYRIN 28-OXIDASE-LIKE"/>
    <property type="match status" value="1"/>
</dbReference>
<dbReference type="GO" id="GO:0016705">
    <property type="term" value="F:oxidoreductase activity, acting on paired donors, with incorporation or reduction of molecular oxygen"/>
    <property type="evidence" value="ECO:0007669"/>
    <property type="project" value="InterPro"/>
</dbReference>
<evidence type="ECO:0000313" key="12">
    <source>
        <dbReference type="Proteomes" id="UP000187203"/>
    </source>
</evidence>
<sequence length="484" mass="54571">MELISLAILLVPIVLTLLVAIFALREKPRSSSSNNESQNLPPGSMGWPIIGETIEFLFGNPENFVFDRMEKCSPRIFKTNILGEPTAVICGAEGHKFLFSNEQKLFTAFRPLSSKKLFRSSQGGAAHVQAPRNDEVKVLRSPIFLKPEALVRYLGHIDSITQQHILKYWDDEDEVKAFPLAKTLTLTLACRFFLGIDDPERISRLVSDFDDVTVGLHSIPVSFPGTKFYRANRAAAGIRKELRQVIKEKKTAMAAGITMQDILSHMIVATDPSGKFMSEGEIADKIMGLLVAGYSTVATAMTFFMKYVGERPDIYAKVLQEQLEVESGKKAGEFLDWDDIQKMKYSWNVMNEVMRLTPPLQGTFREALTDFTYAGYTIPKGWKVYWTVSTTNKNPEYFPEPEKFDPSRYEEGNSFPPFTLVPFGGGPRLCPGKEYARLAILTFVHNVVKRFKWELVYPKEKIIQSTMPTPTIGLPIRLTPRSLG</sequence>
<evidence type="ECO:0000313" key="11">
    <source>
        <dbReference type="EMBL" id="OMO82627.1"/>
    </source>
</evidence>
<dbReference type="FunFam" id="1.10.630.10:FF:000022">
    <property type="entry name" value="Taxadiene 5-alpha hydroxylase"/>
    <property type="match status" value="1"/>
</dbReference>
<keyword evidence="9 10" id="KW-0349">Heme</keyword>
<keyword evidence="5 9" id="KW-0479">Metal-binding</keyword>
<dbReference type="OrthoDB" id="1372046at2759"/>
<dbReference type="GO" id="GO:0016125">
    <property type="term" value="P:sterol metabolic process"/>
    <property type="evidence" value="ECO:0007669"/>
    <property type="project" value="TreeGrafter"/>
</dbReference>
<dbReference type="Pfam" id="PF00067">
    <property type="entry name" value="p450"/>
    <property type="match status" value="1"/>
</dbReference>
<dbReference type="InterPro" id="IPR002401">
    <property type="entry name" value="Cyt_P450_E_grp-I"/>
</dbReference>
<name>A0A1R3IJ52_9ROSI</name>
<keyword evidence="8 9" id="KW-0408">Iron</keyword>
<evidence type="ECO:0000256" key="8">
    <source>
        <dbReference type="ARBA" id="ARBA00023004"/>
    </source>
</evidence>
<dbReference type="STRING" id="93759.A0A1R3IJ52"/>
<keyword evidence="12" id="KW-1185">Reference proteome</keyword>
<accession>A0A1R3IJ52</accession>
<protein>
    <submittedName>
        <fullName evidence="11">Cytochrome P450</fullName>
    </submittedName>
</protein>
<proteinExistence type="inferred from homology"/>
<keyword evidence="4" id="KW-0812">Transmembrane</keyword>
<comment type="caution">
    <text evidence="11">The sequence shown here is derived from an EMBL/GenBank/DDBJ whole genome shotgun (WGS) entry which is preliminary data.</text>
</comment>
<dbReference type="AlphaFoldDB" id="A0A1R3IJ52"/>
<evidence type="ECO:0000256" key="4">
    <source>
        <dbReference type="ARBA" id="ARBA00022692"/>
    </source>
</evidence>
<dbReference type="InterPro" id="IPR017972">
    <property type="entry name" value="Cyt_P450_CS"/>
</dbReference>
<evidence type="ECO:0000256" key="7">
    <source>
        <dbReference type="ARBA" id="ARBA00023002"/>
    </source>
</evidence>
<dbReference type="SUPFAM" id="SSF48264">
    <property type="entry name" value="Cytochrome P450"/>
    <property type="match status" value="1"/>
</dbReference>
<feature type="binding site" description="axial binding residue" evidence="9">
    <location>
        <position position="430"/>
    </location>
    <ligand>
        <name>heme</name>
        <dbReference type="ChEBI" id="CHEBI:30413"/>
    </ligand>
    <ligandPart>
        <name>Fe</name>
        <dbReference type="ChEBI" id="CHEBI:18248"/>
    </ligandPart>
</feature>
<dbReference type="Proteomes" id="UP000187203">
    <property type="component" value="Unassembled WGS sequence"/>
</dbReference>
<evidence type="ECO:0000256" key="2">
    <source>
        <dbReference type="ARBA" id="ARBA00004167"/>
    </source>
</evidence>
<dbReference type="PANTHER" id="PTHR24286">
    <property type="entry name" value="CYTOCHROME P450 26"/>
    <property type="match status" value="1"/>
</dbReference>
<evidence type="ECO:0000256" key="1">
    <source>
        <dbReference type="ARBA" id="ARBA00001971"/>
    </source>
</evidence>
<dbReference type="EMBL" id="AWUE01018098">
    <property type="protein sequence ID" value="OMO82627.1"/>
    <property type="molecule type" value="Genomic_DNA"/>
</dbReference>
<dbReference type="InterPro" id="IPR001128">
    <property type="entry name" value="Cyt_P450"/>
</dbReference>
<comment type="similarity">
    <text evidence="3 10">Belongs to the cytochrome P450 family.</text>
</comment>
<evidence type="ECO:0000256" key="5">
    <source>
        <dbReference type="ARBA" id="ARBA00022723"/>
    </source>
</evidence>
<dbReference type="InterPro" id="IPR036396">
    <property type="entry name" value="Cyt_P450_sf"/>
</dbReference>
<comment type="subcellular location">
    <subcellularLocation>
        <location evidence="2">Membrane</location>
        <topology evidence="2">Single-pass membrane protein</topology>
    </subcellularLocation>
</comment>
<reference evidence="12" key="1">
    <citation type="submission" date="2013-09" db="EMBL/GenBank/DDBJ databases">
        <title>Corchorus olitorius genome sequencing.</title>
        <authorList>
            <person name="Alam M."/>
            <person name="Haque M.S."/>
            <person name="Islam M.S."/>
            <person name="Emdad E.M."/>
            <person name="Islam M.M."/>
            <person name="Ahmed B."/>
            <person name="Halim A."/>
            <person name="Hossen Q.M.M."/>
            <person name="Hossain M.Z."/>
            <person name="Ahmed R."/>
            <person name="Khan M.M."/>
            <person name="Islam R."/>
            <person name="Rashid M.M."/>
            <person name="Khan S.A."/>
            <person name="Rahman M.S."/>
            <person name="Alam M."/>
            <person name="Yahiya A.S."/>
            <person name="Khan M.S."/>
            <person name="Azam M.S."/>
            <person name="Haque T."/>
            <person name="Lashkar M.Z.H."/>
            <person name="Akhand A.I."/>
            <person name="Morshed G."/>
            <person name="Roy S."/>
            <person name="Uddin K.S."/>
            <person name="Rabeya T."/>
            <person name="Hossain A.S."/>
            <person name="Chowdhury A."/>
            <person name="Snigdha A.R."/>
            <person name="Mortoza M.S."/>
            <person name="Matin S.A."/>
            <person name="Hoque S.M.E."/>
            <person name="Islam M.K."/>
            <person name="Roy D.K."/>
            <person name="Haider R."/>
            <person name="Moosa M.M."/>
            <person name="Elias S.M."/>
            <person name="Hasan A.M."/>
            <person name="Jahan S."/>
            <person name="Shafiuddin M."/>
            <person name="Mahmood N."/>
            <person name="Shommy N.S."/>
        </authorList>
    </citation>
    <scope>NUCLEOTIDE SEQUENCE [LARGE SCALE GENOMIC DNA]</scope>
    <source>
        <strain evidence="12">cv. O-4</strain>
    </source>
</reference>
<dbReference type="GO" id="GO:0020037">
    <property type="term" value="F:heme binding"/>
    <property type="evidence" value="ECO:0007669"/>
    <property type="project" value="InterPro"/>
</dbReference>
<evidence type="ECO:0000256" key="6">
    <source>
        <dbReference type="ARBA" id="ARBA00022989"/>
    </source>
</evidence>
<comment type="cofactor">
    <cofactor evidence="1 9">
        <name>heme</name>
        <dbReference type="ChEBI" id="CHEBI:30413"/>
    </cofactor>
</comment>
<evidence type="ECO:0000256" key="3">
    <source>
        <dbReference type="ARBA" id="ARBA00010617"/>
    </source>
</evidence>
<evidence type="ECO:0000256" key="9">
    <source>
        <dbReference type="PIRSR" id="PIRSR602401-1"/>
    </source>
</evidence>
<keyword evidence="6" id="KW-0472">Membrane</keyword>
<dbReference type="PRINTS" id="PR00463">
    <property type="entry name" value="EP450I"/>
</dbReference>
<keyword evidence="10" id="KW-0503">Monooxygenase</keyword>
<dbReference type="GO" id="GO:0004497">
    <property type="term" value="F:monooxygenase activity"/>
    <property type="evidence" value="ECO:0007669"/>
    <property type="project" value="UniProtKB-KW"/>
</dbReference>
<keyword evidence="7 10" id="KW-0560">Oxidoreductase</keyword>
<organism evidence="11 12">
    <name type="scientific">Corchorus olitorius</name>
    <dbReference type="NCBI Taxonomy" id="93759"/>
    <lineage>
        <taxon>Eukaryota</taxon>
        <taxon>Viridiplantae</taxon>
        <taxon>Streptophyta</taxon>
        <taxon>Embryophyta</taxon>
        <taxon>Tracheophyta</taxon>
        <taxon>Spermatophyta</taxon>
        <taxon>Magnoliopsida</taxon>
        <taxon>eudicotyledons</taxon>
        <taxon>Gunneridae</taxon>
        <taxon>Pentapetalae</taxon>
        <taxon>rosids</taxon>
        <taxon>malvids</taxon>
        <taxon>Malvales</taxon>
        <taxon>Malvaceae</taxon>
        <taxon>Grewioideae</taxon>
        <taxon>Apeibeae</taxon>
        <taxon>Corchorus</taxon>
    </lineage>
</organism>